<keyword evidence="3" id="KW-1185">Reference proteome</keyword>
<dbReference type="Proteomes" id="UP000289238">
    <property type="component" value="Unassembled WGS sequence"/>
</dbReference>
<name>A0A4Q0P6B7_9FLAO</name>
<evidence type="ECO:0000313" key="2">
    <source>
        <dbReference type="EMBL" id="RXG21199.1"/>
    </source>
</evidence>
<dbReference type="SUPFAM" id="SSF49344">
    <property type="entry name" value="CBD9-like"/>
    <property type="match status" value="1"/>
</dbReference>
<gene>
    <name evidence="2" type="ORF">DSM00_2716</name>
</gene>
<proteinExistence type="predicted"/>
<dbReference type="OrthoDB" id="9801646at2"/>
<reference evidence="2 3" key="1">
    <citation type="submission" date="2018-07" db="EMBL/GenBank/DDBJ databases">
        <title>Leeuwenhoekiella genomics.</title>
        <authorList>
            <person name="Tahon G."/>
            <person name="Willems A."/>
        </authorList>
    </citation>
    <scope>NUCLEOTIDE SEQUENCE [LARGE SCALE GENOMIC DNA]</scope>
    <source>
        <strain evidence="2 3">LMG 22550</strain>
    </source>
</reference>
<accession>A0A4Q0P6B7</accession>
<dbReference type="RefSeq" id="WP_128758466.1">
    <property type="nucleotide sequence ID" value="NZ_QOVM01000006.1"/>
</dbReference>
<organism evidence="2 3">
    <name type="scientific">Leeuwenhoekiella aequorea</name>
    <dbReference type="NCBI Taxonomy" id="283736"/>
    <lineage>
        <taxon>Bacteria</taxon>
        <taxon>Pseudomonadati</taxon>
        <taxon>Bacteroidota</taxon>
        <taxon>Flavobacteriia</taxon>
        <taxon>Flavobacteriales</taxon>
        <taxon>Flavobacteriaceae</taxon>
        <taxon>Leeuwenhoekiella</taxon>
    </lineage>
</organism>
<dbReference type="GO" id="GO:0030246">
    <property type="term" value="F:carbohydrate binding"/>
    <property type="evidence" value="ECO:0007669"/>
    <property type="project" value="InterPro"/>
</dbReference>
<dbReference type="EMBL" id="QOVM01000006">
    <property type="protein sequence ID" value="RXG21199.1"/>
    <property type="molecule type" value="Genomic_DNA"/>
</dbReference>
<comment type="caution">
    <text evidence="2">The sequence shown here is derived from an EMBL/GenBank/DDBJ whole genome shotgun (WGS) entry which is preliminary data.</text>
</comment>
<protein>
    <submittedName>
        <fullName evidence="2">Carbohydrate binding protein with CBM9 domain</fullName>
    </submittedName>
</protein>
<dbReference type="Gene3D" id="2.60.40.1190">
    <property type="match status" value="1"/>
</dbReference>
<evidence type="ECO:0000313" key="3">
    <source>
        <dbReference type="Proteomes" id="UP000289238"/>
    </source>
</evidence>
<dbReference type="AlphaFoldDB" id="A0A4Q0P6B7"/>
<feature type="domain" description="Carbohydrate-binding" evidence="1">
    <location>
        <begin position="18"/>
        <end position="215"/>
    </location>
</feature>
<dbReference type="GO" id="GO:0016052">
    <property type="term" value="P:carbohydrate catabolic process"/>
    <property type="evidence" value="ECO:0007669"/>
    <property type="project" value="InterPro"/>
</dbReference>
<dbReference type="GO" id="GO:0004553">
    <property type="term" value="F:hydrolase activity, hydrolyzing O-glycosyl compounds"/>
    <property type="evidence" value="ECO:0007669"/>
    <property type="project" value="InterPro"/>
</dbReference>
<evidence type="ECO:0000259" key="1">
    <source>
        <dbReference type="Pfam" id="PF06452"/>
    </source>
</evidence>
<sequence length="216" mass="25076">MNTPLYNVKKATEVTLSGNVDDPQWNVANNLTDFKSPWDNKPVDPISFRALYDEEYLYFSFIVADNEVYTDLKDDSKESIAQSDRVELFLRSDYLLDPYYCLEIDTQPRVMDFLARPNRDFDLGWSWPAAGIEVKSAIDEQKFSVEGKLSLASLKTLNLLKQDKLGYYLEVGVYRAKYTRETTGQNKATWITWVDPQTEHPEFHIKDSFGVFRLEP</sequence>
<dbReference type="Pfam" id="PF06452">
    <property type="entry name" value="CBM9_1"/>
    <property type="match status" value="1"/>
</dbReference>
<dbReference type="InterPro" id="IPR010502">
    <property type="entry name" value="Carb-bd_dom_fam9"/>
</dbReference>